<comment type="caution">
    <text evidence="1">The sequence shown here is derived from an EMBL/GenBank/DDBJ whole genome shotgun (WGS) entry which is preliminary data.</text>
</comment>
<proteinExistence type="predicted"/>
<reference evidence="1 2" key="1">
    <citation type="submission" date="2024-05" db="EMBL/GenBank/DDBJ databases">
        <authorList>
            <person name="Wallberg A."/>
        </authorList>
    </citation>
    <scope>NUCLEOTIDE SEQUENCE [LARGE SCALE GENOMIC DNA]</scope>
</reference>
<name>A0AAV2RMB8_MEGNR</name>
<sequence length="297" mass="33479">MWQRKFCSWKKYRYGGWFTTSKDNPVKVLWFNPCVKKGKIVIATEPCVFVGGLSIDLYSGNMDIVKKVLSKSIFYLVECESTKQIYNLGIKICDFESAAGQTQSSYREPLGGCLEDGIIIDKDETNITVACGPTVYDLPVTYFNDTVELLQCASFILNAPRGTAAVQTSGEFSVWDLCTWDVHYPKLKFAPWLANSGFYYYYSPGCTLANSKSTSRTNSICDSHSSRFSNRRNSTSVHFGSRCSSNSSLYSTTLTNNLKRKKGDSSWIANKFQKKETDERVLLYSEIVKIPEIESIS</sequence>
<dbReference type="AlphaFoldDB" id="A0AAV2RMB8"/>
<organism evidence="1 2">
    <name type="scientific">Meganyctiphanes norvegica</name>
    <name type="common">Northern krill</name>
    <name type="synonym">Thysanopoda norvegica</name>
    <dbReference type="NCBI Taxonomy" id="48144"/>
    <lineage>
        <taxon>Eukaryota</taxon>
        <taxon>Metazoa</taxon>
        <taxon>Ecdysozoa</taxon>
        <taxon>Arthropoda</taxon>
        <taxon>Crustacea</taxon>
        <taxon>Multicrustacea</taxon>
        <taxon>Malacostraca</taxon>
        <taxon>Eumalacostraca</taxon>
        <taxon>Eucarida</taxon>
        <taxon>Euphausiacea</taxon>
        <taxon>Euphausiidae</taxon>
        <taxon>Meganyctiphanes</taxon>
    </lineage>
</organism>
<accession>A0AAV2RMB8</accession>
<protein>
    <submittedName>
        <fullName evidence="1">Uncharacterized protein</fullName>
    </submittedName>
</protein>
<evidence type="ECO:0000313" key="2">
    <source>
        <dbReference type="Proteomes" id="UP001497623"/>
    </source>
</evidence>
<evidence type="ECO:0000313" key="1">
    <source>
        <dbReference type="EMBL" id="CAL4128492.1"/>
    </source>
</evidence>
<dbReference type="EMBL" id="CAXKWB010025691">
    <property type="protein sequence ID" value="CAL4128492.1"/>
    <property type="molecule type" value="Genomic_DNA"/>
</dbReference>
<gene>
    <name evidence="1" type="ORF">MNOR_LOCUS26131</name>
</gene>
<keyword evidence="2" id="KW-1185">Reference proteome</keyword>
<dbReference type="Proteomes" id="UP001497623">
    <property type="component" value="Unassembled WGS sequence"/>
</dbReference>